<dbReference type="GO" id="GO:0003677">
    <property type="term" value="F:DNA binding"/>
    <property type="evidence" value="ECO:0007669"/>
    <property type="project" value="UniProtKB-KW"/>
</dbReference>
<keyword evidence="11" id="KW-0378">Hydrolase</keyword>
<evidence type="ECO:0000256" key="7">
    <source>
        <dbReference type="ARBA" id="ARBA00034808"/>
    </source>
</evidence>
<feature type="compositionally biased region" description="Polar residues" evidence="8">
    <location>
        <begin position="537"/>
        <end position="548"/>
    </location>
</feature>
<dbReference type="PANTHER" id="PTHR13710:SF105">
    <property type="entry name" value="ATP-DEPENDENT DNA HELICASE Q1"/>
    <property type="match status" value="1"/>
</dbReference>
<gene>
    <name evidence="11" type="ORF">RSOLAG22IIIB_09239</name>
</gene>
<dbReference type="Pfam" id="PF00271">
    <property type="entry name" value="Helicase_C"/>
    <property type="match status" value="1"/>
</dbReference>
<dbReference type="PROSITE" id="PS51194">
    <property type="entry name" value="HELICASE_CTER"/>
    <property type="match status" value="1"/>
</dbReference>
<dbReference type="GO" id="GO:0005524">
    <property type="term" value="F:ATP binding"/>
    <property type="evidence" value="ECO:0007669"/>
    <property type="project" value="UniProtKB-KW"/>
</dbReference>
<keyword evidence="12" id="KW-1185">Reference proteome</keyword>
<keyword evidence="3" id="KW-0067">ATP-binding</keyword>
<keyword evidence="4" id="KW-0238">DNA-binding</keyword>
<protein>
    <recommendedName>
        <fullName evidence="7">DNA 3'-5' helicase</fullName>
        <ecNumber evidence="7">5.6.2.4</ecNumber>
    </recommendedName>
</protein>
<comment type="similarity">
    <text evidence="1">Belongs to the helicase family. RecQ subfamily.</text>
</comment>
<dbReference type="InterPro" id="IPR014001">
    <property type="entry name" value="Helicase_ATP-bd"/>
</dbReference>
<evidence type="ECO:0000259" key="10">
    <source>
        <dbReference type="PROSITE" id="PS51194"/>
    </source>
</evidence>
<dbReference type="PANTHER" id="PTHR13710">
    <property type="entry name" value="DNA HELICASE RECQ FAMILY MEMBER"/>
    <property type="match status" value="1"/>
</dbReference>
<proteinExistence type="inferred from homology"/>
<dbReference type="SUPFAM" id="SSF52540">
    <property type="entry name" value="P-loop containing nucleoside triphosphate hydrolases"/>
    <property type="match status" value="1"/>
</dbReference>
<dbReference type="GO" id="GO:0009378">
    <property type="term" value="F:four-way junction helicase activity"/>
    <property type="evidence" value="ECO:0007669"/>
    <property type="project" value="TreeGrafter"/>
</dbReference>
<dbReference type="Proteomes" id="UP000044841">
    <property type="component" value="Unassembled WGS sequence"/>
</dbReference>
<keyword evidence="2" id="KW-0547">Nucleotide-binding</keyword>
<evidence type="ECO:0000256" key="4">
    <source>
        <dbReference type="ARBA" id="ARBA00023125"/>
    </source>
</evidence>
<evidence type="ECO:0000313" key="11">
    <source>
        <dbReference type="EMBL" id="CUA70962.1"/>
    </source>
</evidence>
<evidence type="ECO:0000259" key="9">
    <source>
        <dbReference type="PROSITE" id="PS51192"/>
    </source>
</evidence>
<feature type="domain" description="Helicase ATP-binding" evidence="9">
    <location>
        <begin position="1"/>
        <end position="128"/>
    </location>
</feature>
<dbReference type="SMART" id="SM00490">
    <property type="entry name" value="HELICc"/>
    <property type="match status" value="1"/>
</dbReference>
<dbReference type="GO" id="GO:0006281">
    <property type="term" value="P:DNA repair"/>
    <property type="evidence" value="ECO:0007669"/>
    <property type="project" value="TreeGrafter"/>
</dbReference>
<dbReference type="InterPro" id="IPR001650">
    <property type="entry name" value="Helicase_C-like"/>
</dbReference>
<sequence>MMSTFNDKYRIPAIAINSTMDGQELSTAIKDILGKKYRIMLISPETLLSDRIRNELLLNSTFKQLIISFIVDEAHCVSVWGSGFRKKYGLLHVIRTYLPKVPVVAMSATLAPRVLRDVTAKLHMGQRYAFINVGNERPDLSIIVRRIQLPMSTFKNLAFIFNRVINHPHDIPKTFIFLDNKTQSYRAIQALNTFLPKHLQGLGLIRPFNARHSLKYRTDALNQFKKGNIRLFLCTDSVGMGCDIPDVELVVQWCVVSLSALIQRWGRAARGEGRTGRVVLLAEKSAYNYNPTIPGPKEPEAKQPKNGSIVKFKKTLKEPLLKGGFNPQVPGEEPLLQDDSPYEGTLAMVQTPGCLRKIWSQAFHNDPKEPIVKCCSNCFPELLTETNPPAQPAVIAKPSKRVTKKGVLHTPTLKKLFKWRSQVRDRDYPNISWSSAAILSDNLAETLSSVGPIENEQALKHLLVGWGWWDDYGQELAELLVPLRTPFTPLPSQPKTKTSQKRKAGLMDSLPLPSSDSAMLPPTAPTSNAKRTRTQREQTQASRVYPSTSHEHNQDQDLPTNVAESAAIIGEEFTWSLNGYTHEPDTTMGSFESFTLNTFE</sequence>
<dbReference type="GO" id="GO:0005694">
    <property type="term" value="C:chromosome"/>
    <property type="evidence" value="ECO:0007669"/>
    <property type="project" value="TreeGrafter"/>
</dbReference>
<evidence type="ECO:0000256" key="2">
    <source>
        <dbReference type="ARBA" id="ARBA00022741"/>
    </source>
</evidence>
<feature type="region of interest" description="Disordered" evidence="8">
    <location>
        <begin position="485"/>
        <end position="559"/>
    </location>
</feature>
<organism evidence="11 12">
    <name type="scientific">Rhizoctonia solani</name>
    <dbReference type="NCBI Taxonomy" id="456999"/>
    <lineage>
        <taxon>Eukaryota</taxon>
        <taxon>Fungi</taxon>
        <taxon>Dikarya</taxon>
        <taxon>Basidiomycota</taxon>
        <taxon>Agaricomycotina</taxon>
        <taxon>Agaricomycetes</taxon>
        <taxon>Cantharellales</taxon>
        <taxon>Ceratobasidiaceae</taxon>
        <taxon>Rhizoctonia</taxon>
    </lineage>
</organism>
<dbReference type="Gene3D" id="3.40.50.300">
    <property type="entry name" value="P-loop containing nucleotide triphosphate hydrolases"/>
    <property type="match status" value="2"/>
</dbReference>
<dbReference type="AlphaFoldDB" id="A0A0K6FYB0"/>
<keyword evidence="5" id="KW-0413">Isomerase</keyword>
<evidence type="ECO:0000256" key="8">
    <source>
        <dbReference type="SAM" id="MobiDB-lite"/>
    </source>
</evidence>
<accession>A0A0K6FYB0</accession>
<reference evidence="11 12" key="1">
    <citation type="submission" date="2015-07" db="EMBL/GenBank/DDBJ databases">
        <authorList>
            <person name="Noorani M."/>
        </authorList>
    </citation>
    <scope>NUCLEOTIDE SEQUENCE [LARGE SCALE GENOMIC DNA]</scope>
    <source>
        <strain evidence="11">BBA 69670</strain>
    </source>
</reference>
<dbReference type="EC" id="5.6.2.4" evidence="7"/>
<dbReference type="EMBL" id="CYGV01001207">
    <property type="protein sequence ID" value="CUA70962.1"/>
    <property type="molecule type" value="Genomic_DNA"/>
</dbReference>
<dbReference type="InterPro" id="IPR027417">
    <property type="entry name" value="P-loop_NTPase"/>
</dbReference>
<comment type="catalytic activity">
    <reaction evidence="6">
        <text>Couples ATP hydrolysis with the unwinding of duplex DNA by translocating in the 3'-5' direction.</text>
        <dbReference type="EC" id="5.6.2.4"/>
    </reaction>
</comment>
<evidence type="ECO:0000256" key="6">
    <source>
        <dbReference type="ARBA" id="ARBA00034617"/>
    </source>
</evidence>
<feature type="domain" description="Helicase C-terminal" evidence="10">
    <location>
        <begin position="156"/>
        <end position="317"/>
    </location>
</feature>
<evidence type="ECO:0000313" key="12">
    <source>
        <dbReference type="Proteomes" id="UP000044841"/>
    </source>
</evidence>
<evidence type="ECO:0000256" key="5">
    <source>
        <dbReference type="ARBA" id="ARBA00023235"/>
    </source>
</evidence>
<dbReference type="GO" id="GO:0005737">
    <property type="term" value="C:cytoplasm"/>
    <property type="evidence" value="ECO:0007669"/>
    <property type="project" value="TreeGrafter"/>
</dbReference>
<dbReference type="GO" id="GO:0043138">
    <property type="term" value="F:3'-5' DNA helicase activity"/>
    <property type="evidence" value="ECO:0007669"/>
    <property type="project" value="UniProtKB-EC"/>
</dbReference>
<dbReference type="Pfam" id="PF00270">
    <property type="entry name" value="DEAD"/>
    <property type="match status" value="1"/>
</dbReference>
<name>A0A0K6FYB0_9AGAM</name>
<dbReference type="GO" id="GO:0006310">
    <property type="term" value="P:DNA recombination"/>
    <property type="evidence" value="ECO:0007669"/>
    <property type="project" value="TreeGrafter"/>
</dbReference>
<dbReference type="PROSITE" id="PS51192">
    <property type="entry name" value="HELICASE_ATP_BIND_1"/>
    <property type="match status" value="1"/>
</dbReference>
<evidence type="ECO:0000256" key="3">
    <source>
        <dbReference type="ARBA" id="ARBA00022840"/>
    </source>
</evidence>
<keyword evidence="11" id="KW-0347">Helicase</keyword>
<dbReference type="InterPro" id="IPR011545">
    <property type="entry name" value="DEAD/DEAH_box_helicase_dom"/>
</dbReference>
<evidence type="ECO:0000256" key="1">
    <source>
        <dbReference type="ARBA" id="ARBA00005446"/>
    </source>
</evidence>
<feature type="compositionally biased region" description="Low complexity" evidence="8">
    <location>
        <begin position="506"/>
        <end position="521"/>
    </location>
</feature>